<dbReference type="RefSeq" id="WP_119436412.1">
    <property type="nucleotide sequence ID" value="NZ_QWGR01000002.1"/>
</dbReference>
<proteinExistence type="predicted"/>
<keyword evidence="1" id="KW-0812">Transmembrane</keyword>
<feature type="transmembrane region" description="Helical" evidence="1">
    <location>
        <begin position="92"/>
        <end position="111"/>
    </location>
</feature>
<sequence>MKRISQYIDDESFIQWIFAPTEELEKRWTDYYERANKRERKNIDEAKSVLLQFKSKRKEITEKEKLDLFSAVLHKIERREKSRVLHLFHSHVVRYAAIAIVFFALGAILFYQRDNQPDDLLFAEELNETVSEGDAKLIRYTGESIDLEKDKSTVAYSNDGLLVVNQDTIKSVPTSKAPQQEALNQLIIPYGKNSEILLADGTKVYLNAGTRLVYPEQFTGSKRQVFLSGEAFFEVSHDPEHPFIVKTSDLSVEVLGTHFNVSAYPSDNIIETVLTEGKVVLQKNKSGLFEKKTELVPNQLASFDKRTSESTLRFVDVENYVSWKDQILKFESSDLFHVLSKVERYYNIRFSYSDLPLKDILISGKLELQESQDELIARISRTASVDIVKTEGNRYEIRNKE</sequence>
<keyword evidence="5" id="KW-1185">Reference proteome</keyword>
<dbReference type="InterPro" id="IPR012373">
    <property type="entry name" value="Ferrdict_sens_TM"/>
</dbReference>
<dbReference type="Gene3D" id="3.55.50.30">
    <property type="match status" value="1"/>
</dbReference>
<dbReference type="Pfam" id="PF16344">
    <property type="entry name" value="FecR_C"/>
    <property type="match status" value="1"/>
</dbReference>
<dbReference type="EMBL" id="QWGR01000002">
    <property type="protein sequence ID" value="RIJ49724.1"/>
    <property type="molecule type" value="Genomic_DNA"/>
</dbReference>
<dbReference type="FunFam" id="2.60.120.1440:FF:000001">
    <property type="entry name" value="Putative anti-sigma factor"/>
    <property type="match status" value="1"/>
</dbReference>
<evidence type="ECO:0000313" key="5">
    <source>
        <dbReference type="Proteomes" id="UP000265926"/>
    </source>
</evidence>
<dbReference type="InterPro" id="IPR006860">
    <property type="entry name" value="FecR"/>
</dbReference>
<feature type="domain" description="Protein FecR C-terminal" evidence="3">
    <location>
        <begin position="328"/>
        <end position="396"/>
    </location>
</feature>
<dbReference type="Proteomes" id="UP000265926">
    <property type="component" value="Unassembled WGS sequence"/>
</dbReference>
<dbReference type="AlphaFoldDB" id="A0A399T490"/>
<protein>
    <submittedName>
        <fullName evidence="4">DUF4974 domain-containing protein</fullName>
    </submittedName>
</protein>
<dbReference type="PANTHER" id="PTHR30273">
    <property type="entry name" value="PERIPLASMIC SIGNAL SENSOR AND SIGMA FACTOR ACTIVATOR FECR-RELATED"/>
    <property type="match status" value="1"/>
</dbReference>
<dbReference type="Pfam" id="PF04773">
    <property type="entry name" value="FecR"/>
    <property type="match status" value="1"/>
</dbReference>
<evidence type="ECO:0000256" key="1">
    <source>
        <dbReference type="SAM" id="Phobius"/>
    </source>
</evidence>
<comment type="caution">
    <text evidence="4">The sequence shown here is derived from an EMBL/GenBank/DDBJ whole genome shotgun (WGS) entry which is preliminary data.</text>
</comment>
<dbReference type="Gene3D" id="2.60.120.1440">
    <property type="match status" value="1"/>
</dbReference>
<organism evidence="4 5">
    <name type="scientific">Maribellus luteus</name>
    <dbReference type="NCBI Taxonomy" id="2305463"/>
    <lineage>
        <taxon>Bacteria</taxon>
        <taxon>Pseudomonadati</taxon>
        <taxon>Bacteroidota</taxon>
        <taxon>Bacteroidia</taxon>
        <taxon>Marinilabiliales</taxon>
        <taxon>Prolixibacteraceae</taxon>
        <taxon>Maribellus</taxon>
    </lineage>
</organism>
<dbReference type="InterPro" id="IPR032508">
    <property type="entry name" value="FecR_C"/>
</dbReference>
<reference evidence="4 5" key="1">
    <citation type="submission" date="2018-08" db="EMBL/GenBank/DDBJ databases">
        <title>Pallidiluteibacterium maritimus gen. nov., sp. nov., isolated from coastal sediment.</title>
        <authorList>
            <person name="Zhou L.Y."/>
        </authorList>
    </citation>
    <scope>NUCLEOTIDE SEQUENCE [LARGE SCALE GENOMIC DNA]</scope>
    <source>
        <strain evidence="4 5">XSD2</strain>
    </source>
</reference>
<evidence type="ECO:0000259" key="2">
    <source>
        <dbReference type="Pfam" id="PF04773"/>
    </source>
</evidence>
<feature type="domain" description="FecR protein" evidence="2">
    <location>
        <begin position="191"/>
        <end position="279"/>
    </location>
</feature>
<gene>
    <name evidence="4" type="ORF">D1614_03000</name>
</gene>
<dbReference type="PANTHER" id="PTHR30273:SF2">
    <property type="entry name" value="PROTEIN FECR"/>
    <property type="match status" value="1"/>
</dbReference>
<name>A0A399T490_9BACT</name>
<keyword evidence="1" id="KW-0472">Membrane</keyword>
<keyword evidence="1" id="KW-1133">Transmembrane helix</keyword>
<dbReference type="GO" id="GO:0016989">
    <property type="term" value="F:sigma factor antagonist activity"/>
    <property type="evidence" value="ECO:0007669"/>
    <property type="project" value="TreeGrafter"/>
</dbReference>
<dbReference type="OrthoDB" id="1123467at2"/>
<evidence type="ECO:0000313" key="4">
    <source>
        <dbReference type="EMBL" id="RIJ49724.1"/>
    </source>
</evidence>
<accession>A0A399T490</accession>
<evidence type="ECO:0000259" key="3">
    <source>
        <dbReference type="Pfam" id="PF16344"/>
    </source>
</evidence>